<proteinExistence type="predicted"/>
<dbReference type="AlphaFoldDB" id="A0A2S7U845"/>
<name>A0A2S7U845_9FLAO</name>
<reference evidence="1 2" key="1">
    <citation type="submission" date="2017-01" db="EMBL/GenBank/DDBJ databases">
        <title>Trade-off between light-utilization and light-protection in marine flavobacteria.</title>
        <authorList>
            <person name="Kumagai Y."/>
            <person name="Yoshizawa S."/>
            <person name="Kogure K."/>
            <person name="Iwasaki W."/>
        </authorList>
    </citation>
    <scope>NUCLEOTIDE SEQUENCE [LARGE SCALE GENOMIC DNA]</scope>
    <source>
        <strain evidence="1 2">KCTC 32109</strain>
    </source>
</reference>
<gene>
    <name evidence="1" type="ORF">BST92_03840</name>
</gene>
<keyword evidence="2" id="KW-1185">Reference proteome</keyword>
<dbReference type="Proteomes" id="UP000239747">
    <property type="component" value="Unassembled WGS sequence"/>
</dbReference>
<sequence>MVKEIIIRLLSLLTDEQKEQDIIEIKDEDLDKGLRSFFSEYPILNVKYQVKESGKFELLKEKNGSIHLWEKHVGNHEWVIKNYQIKRLFGEL</sequence>
<protein>
    <submittedName>
        <fullName evidence="1">Uncharacterized protein</fullName>
    </submittedName>
</protein>
<dbReference type="RefSeq" id="WP_105070260.1">
    <property type="nucleotide sequence ID" value="NZ_MTPW01000001.1"/>
</dbReference>
<accession>A0A2S7U845</accession>
<evidence type="ECO:0000313" key="1">
    <source>
        <dbReference type="EMBL" id="PQJ31109.1"/>
    </source>
</evidence>
<comment type="caution">
    <text evidence="1">The sequence shown here is derived from an EMBL/GenBank/DDBJ whole genome shotgun (WGS) entry which is preliminary data.</text>
</comment>
<organism evidence="1 2">
    <name type="scientific">Nonlabens arenilitoris</name>
    <dbReference type="NCBI Taxonomy" id="1217969"/>
    <lineage>
        <taxon>Bacteria</taxon>
        <taxon>Pseudomonadati</taxon>
        <taxon>Bacteroidota</taxon>
        <taxon>Flavobacteriia</taxon>
        <taxon>Flavobacteriales</taxon>
        <taxon>Flavobacteriaceae</taxon>
        <taxon>Nonlabens</taxon>
    </lineage>
</organism>
<dbReference type="EMBL" id="MTPW01000001">
    <property type="protein sequence ID" value="PQJ31109.1"/>
    <property type="molecule type" value="Genomic_DNA"/>
</dbReference>
<evidence type="ECO:0000313" key="2">
    <source>
        <dbReference type="Proteomes" id="UP000239747"/>
    </source>
</evidence>